<dbReference type="Proteomes" id="UP000239434">
    <property type="component" value="Unassembled WGS sequence"/>
</dbReference>
<dbReference type="AlphaFoldDB" id="A0A2S9IWE0"/>
<evidence type="ECO:0000313" key="2">
    <source>
        <dbReference type="Proteomes" id="UP000239434"/>
    </source>
</evidence>
<name>A0A2S9IWE0_9HYPH</name>
<accession>A0A2S9IWE0</accession>
<organism evidence="1 2">
    <name type="scientific">Phyllobacterium phragmitis</name>
    <dbReference type="NCBI Taxonomy" id="2670329"/>
    <lineage>
        <taxon>Bacteria</taxon>
        <taxon>Pseudomonadati</taxon>
        <taxon>Pseudomonadota</taxon>
        <taxon>Alphaproteobacteria</taxon>
        <taxon>Hyphomicrobiales</taxon>
        <taxon>Phyllobacteriaceae</taxon>
        <taxon>Phyllobacterium</taxon>
    </lineage>
</organism>
<protein>
    <submittedName>
        <fullName evidence="1">Uncharacterized protein</fullName>
    </submittedName>
</protein>
<sequence>MKDKSQFTTWITCDDLQLGLATAVHESVHNLTDERDAYPLIGGGNIPRRHAVEHFFAPKLIAGQMARNFNDTLFIQTYLRPGAASSADDFMYLLDELNAFSHDLNAATRLTALRNRDSQVDHRDGLAAMMAFVMGYATEARKDHPKTWTGLKAPQTAKVVQTLWKQAEKVMAASCGIPDFGTNDREYISYVCNAKNAAALSKILRRAPSCPKRCLTGTATTAAQ</sequence>
<gene>
    <name evidence="1" type="ORF">C5748_05545</name>
</gene>
<reference evidence="1 2" key="1">
    <citation type="submission" date="2018-02" db="EMBL/GenBank/DDBJ databases">
        <title>The draft genome of Phyllobacterium sp. 1N-3.</title>
        <authorList>
            <person name="Liu L."/>
            <person name="Li L."/>
            <person name="Zhang X."/>
            <person name="Wang T."/>
            <person name="Liang L."/>
        </authorList>
    </citation>
    <scope>NUCLEOTIDE SEQUENCE [LARGE SCALE GENOMIC DNA]</scope>
    <source>
        <strain evidence="1 2">1N-3</strain>
    </source>
</reference>
<dbReference type="EMBL" id="PVBR01000003">
    <property type="protein sequence ID" value="PRD44842.1"/>
    <property type="molecule type" value="Genomic_DNA"/>
</dbReference>
<comment type="caution">
    <text evidence="1">The sequence shown here is derived from an EMBL/GenBank/DDBJ whole genome shotgun (WGS) entry which is preliminary data.</text>
</comment>
<proteinExistence type="predicted"/>
<evidence type="ECO:0000313" key="1">
    <source>
        <dbReference type="EMBL" id="PRD44842.1"/>
    </source>
</evidence>
<keyword evidence="2" id="KW-1185">Reference proteome</keyword>